<evidence type="ECO:0000313" key="2">
    <source>
        <dbReference type="Proteomes" id="UP000028990"/>
    </source>
</evidence>
<protein>
    <submittedName>
        <fullName evidence="1">Uncharacterized protein</fullName>
    </submittedName>
</protein>
<organism evidence="1 2">
    <name type="scientific">Fukomys damarensis</name>
    <name type="common">Damaraland mole rat</name>
    <name type="synonym">Cryptomys damarensis</name>
    <dbReference type="NCBI Taxonomy" id="885580"/>
    <lineage>
        <taxon>Eukaryota</taxon>
        <taxon>Metazoa</taxon>
        <taxon>Chordata</taxon>
        <taxon>Craniata</taxon>
        <taxon>Vertebrata</taxon>
        <taxon>Euteleostomi</taxon>
        <taxon>Mammalia</taxon>
        <taxon>Eutheria</taxon>
        <taxon>Euarchontoglires</taxon>
        <taxon>Glires</taxon>
        <taxon>Rodentia</taxon>
        <taxon>Hystricomorpha</taxon>
        <taxon>Bathyergidae</taxon>
        <taxon>Fukomys</taxon>
    </lineage>
</organism>
<dbReference type="EMBL" id="KN120510">
    <property type="protein sequence ID" value="KFO38446.1"/>
    <property type="molecule type" value="Genomic_DNA"/>
</dbReference>
<keyword evidence="2" id="KW-1185">Reference proteome</keyword>
<proteinExistence type="predicted"/>
<sequence>MADEFGNIVPADWLVTEAVPRLDQTEAFLSDSVVRVPDEVTEMEISKELIRSRAKRADSRALTAMLTGRVAQQPHCERAVERLILQEPEWCSPEHRAQAASHGSPLGEEEQRLEGEGIVSWPPNTAGHRMAVTLEGSFAVAYRRP</sequence>
<gene>
    <name evidence="1" type="ORF">H920_00095</name>
</gene>
<evidence type="ECO:0000313" key="1">
    <source>
        <dbReference type="EMBL" id="KFO38446.1"/>
    </source>
</evidence>
<dbReference type="Proteomes" id="UP000028990">
    <property type="component" value="Unassembled WGS sequence"/>
</dbReference>
<dbReference type="AlphaFoldDB" id="A0A091ERN8"/>
<accession>A0A091ERN8</accession>
<reference evidence="1 2" key="1">
    <citation type="submission" date="2013-11" db="EMBL/GenBank/DDBJ databases">
        <title>The Damaraland mole rat (Fukomys damarensis) genome and evolution of African mole rats.</title>
        <authorList>
            <person name="Gladyshev V.N."/>
            <person name="Fang X."/>
        </authorList>
    </citation>
    <scope>NUCLEOTIDE SEQUENCE [LARGE SCALE GENOMIC DNA]</scope>
    <source>
        <tissue evidence="1">Liver</tissue>
    </source>
</reference>
<name>A0A091ERN8_FUKDA</name>